<dbReference type="EMBL" id="CAJFCW020000005">
    <property type="protein sequence ID" value="CAG9120333.1"/>
    <property type="molecule type" value="Genomic_DNA"/>
</dbReference>
<accession>A0A811L9B5</accession>
<dbReference type="Pfam" id="PF07528">
    <property type="entry name" value="DZF_N"/>
    <property type="match status" value="1"/>
</dbReference>
<protein>
    <recommendedName>
        <fullName evidence="8">DZF domain-containing protein</fullName>
    </recommendedName>
</protein>
<feature type="domain" description="DZF" evidence="8">
    <location>
        <begin position="76"/>
        <end position="433"/>
    </location>
</feature>
<dbReference type="InterPro" id="IPR006561">
    <property type="entry name" value="DZF_dom"/>
</dbReference>
<feature type="region of interest" description="Disordered" evidence="7">
    <location>
        <begin position="33"/>
        <end position="58"/>
    </location>
</feature>
<dbReference type="Pfam" id="PF20965">
    <property type="entry name" value="DZF_C"/>
    <property type="match status" value="1"/>
</dbReference>
<keyword evidence="6" id="KW-0539">Nucleus</keyword>
<keyword evidence="4" id="KW-0010">Activator</keyword>
<dbReference type="SMART" id="SM00572">
    <property type="entry name" value="DZF"/>
    <property type="match status" value="1"/>
</dbReference>
<evidence type="ECO:0000256" key="3">
    <source>
        <dbReference type="ARBA" id="ARBA00023125"/>
    </source>
</evidence>
<dbReference type="GO" id="GO:0003677">
    <property type="term" value="F:DNA binding"/>
    <property type="evidence" value="ECO:0007669"/>
    <property type="project" value="UniProtKB-KW"/>
</dbReference>
<dbReference type="Proteomes" id="UP000783686">
    <property type="component" value="Unassembled WGS sequence"/>
</dbReference>
<dbReference type="Gene3D" id="3.30.460.10">
    <property type="entry name" value="Beta Polymerase, domain 2"/>
    <property type="match status" value="1"/>
</dbReference>
<comment type="subcellular location">
    <subcellularLocation>
        <location evidence="1">Nucleus</location>
    </subcellularLocation>
</comment>
<dbReference type="InterPro" id="IPR049401">
    <property type="entry name" value="DZF_dom_N"/>
</dbReference>
<dbReference type="SUPFAM" id="SSF81301">
    <property type="entry name" value="Nucleotidyltransferase"/>
    <property type="match status" value="1"/>
</dbReference>
<dbReference type="InterPro" id="IPR043519">
    <property type="entry name" value="NT_sf"/>
</dbReference>
<dbReference type="Gene3D" id="1.10.1410.40">
    <property type="match status" value="1"/>
</dbReference>
<keyword evidence="3" id="KW-0238">DNA-binding</keyword>
<evidence type="ECO:0000256" key="6">
    <source>
        <dbReference type="ARBA" id="ARBA00023242"/>
    </source>
</evidence>
<dbReference type="Proteomes" id="UP000614601">
    <property type="component" value="Unassembled WGS sequence"/>
</dbReference>
<keyword evidence="10" id="KW-1185">Reference proteome</keyword>
<dbReference type="GO" id="GO:0003725">
    <property type="term" value="F:double-stranded RNA binding"/>
    <property type="evidence" value="ECO:0007669"/>
    <property type="project" value="TreeGrafter"/>
</dbReference>
<gene>
    <name evidence="9" type="ORF">BOKJ2_LOCUS11321</name>
</gene>
<evidence type="ECO:0000259" key="8">
    <source>
        <dbReference type="PROSITE" id="PS51703"/>
    </source>
</evidence>
<dbReference type="GO" id="GO:0045893">
    <property type="term" value="P:positive regulation of DNA-templated transcription"/>
    <property type="evidence" value="ECO:0007669"/>
    <property type="project" value="TreeGrafter"/>
</dbReference>
<evidence type="ECO:0000256" key="5">
    <source>
        <dbReference type="ARBA" id="ARBA00023163"/>
    </source>
</evidence>
<dbReference type="InterPro" id="IPR052134">
    <property type="entry name" value="ILF2"/>
</dbReference>
<evidence type="ECO:0000313" key="9">
    <source>
        <dbReference type="EMBL" id="CAD5224923.1"/>
    </source>
</evidence>
<dbReference type="EMBL" id="CAJFDH010000005">
    <property type="protein sequence ID" value="CAD5224923.1"/>
    <property type="molecule type" value="Genomic_DNA"/>
</dbReference>
<dbReference type="PROSITE" id="PS50152">
    <property type="entry name" value="25A_SYNTH_3"/>
    <property type="match status" value="1"/>
</dbReference>
<dbReference type="OrthoDB" id="5775647at2759"/>
<evidence type="ECO:0000256" key="2">
    <source>
        <dbReference type="ARBA" id="ARBA00023015"/>
    </source>
</evidence>
<name>A0A811L9B5_9BILA</name>
<organism evidence="9 10">
    <name type="scientific">Bursaphelenchus okinawaensis</name>
    <dbReference type="NCBI Taxonomy" id="465554"/>
    <lineage>
        <taxon>Eukaryota</taxon>
        <taxon>Metazoa</taxon>
        <taxon>Ecdysozoa</taxon>
        <taxon>Nematoda</taxon>
        <taxon>Chromadorea</taxon>
        <taxon>Rhabditida</taxon>
        <taxon>Tylenchina</taxon>
        <taxon>Tylenchomorpha</taxon>
        <taxon>Aphelenchoidea</taxon>
        <taxon>Aphelenchoididae</taxon>
        <taxon>Bursaphelenchus</taxon>
    </lineage>
</organism>
<proteinExistence type="predicted"/>
<dbReference type="PROSITE" id="PS51703">
    <property type="entry name" value="DZF"/>
    <property type="match status" value="1"/>
</dbReference>
<evidence type="ECO:0000313" key="10">
    <source>
        <dbReference type="Proteomes" id="UP000614601"/>
    </source>
</evidence>
<dbReference type="PANTHER" id="PTHR46447:SF1">
    <property type="entry name" value="INTERLEUKIN ENHANCER-BINDING FACTOR 2"/>
    <property type="match status" value="1"/>
</dbReference>
<sequence>MNNGHHYQASGSSHFFNRLKVPSLLPPKPSLAPPLLPQPILRPRKRPNPSPPVFRSVPSMVPRLLPQPTFKEREVKKFIEIRVPEVSSSRAPTFDAYLEENFFIPLSKGEQRLTEVLMEKNKQIAPAGEHYEAISSLVGEVKQALEMIVAMGMLSFLKMEEYRVVGSFKHDTMLNKSNIAEMVLIFSTTVKHDDVIKLANELVDIVKDRLTGQTFEVRKTPYGCKIQSSAATVRLLPALANEDVELEKDVHMEKGFFVRNKMALKHTYWLEDNVKNPNIRILIRLVKDVRRRAKGMQALNSWTISLLAHYCVTYTTKGTALTLSHAFRRFFSLLSSGILLHTSLSLTDPCGTGTRIDKGYSLKEADDICRTAQFVLRLLIHEKYDRMLGNKKGHMDLCAENEYDKKSLNIAPVRSAYDSEKMVNLPGPGFSSDLYRYDESQPEYKMDPPLAKSEAVSVEIPPKPLPAQNEFKEFYKSIQFINLSRPTINKPTANAMMRNALYNPY</sequence>
<dbReference type="GO" id="GO:0071013">
    <property type="term" value="C:catalytic step 2 spliceosome"/>
    <property type="evidence" value="ECO:0007669"/>
    <property type="project" value="TreeGrafter"/>
</dbReference>
<keyword evidence="5" id="KW-0804">Transcription</keyword>
<dbReference type="PANTHER" id="PTHR46447">
    <property type="entry name" value="INTERLEUKIN ENHANCER-BINDING FACTOR"/>
    <property type="match status" value="1"/>
</dbReference>
<evidence type="ECO:0000256" key="7">
    <source>
        <dbReference type="SAM" id="MobiDB-lite"/>
    </source>
</evidence>
<evidence type="ECO:0000256" key="1">
    <source>
        <dbReference type="ARBA" id="ARBA00004123"/>
    </source>
</evidence>
<dbReference type="InterPro" id="IPR049402">
    <property type="entry name" value="DZF_dom_C"/>
</dbReference>
<comment type="caution">
    <text evidence="9">The sequence shown here is derived from an EMBL/GenBank/DDBJ whole genome shotgun (WGS) entry which is preliminary data.</text>
</comment>
<evidence type="ECO:0000256" key="4">
    <source>
        <dbReference type="ARBA" id="ARBA00023159"/>
    </source>
</evidence>
<dbReference type="AlphaFoldDB" id="A0A811L9B5"/>
<reference evidence="9" key="1">
    <citation type="submission" date="2020-09" db="EMBL/GenBank/DDBJ databases">
        <authorList>
            <person name="Kikuchi T."/>
        </authorList>
    </citation>
    <scope>NUCLEOTIDE SEQUENCE</scope>
    <source>
        <strain evidence="9">SH1</strain>
    </source>
</reference>
<keyword evidence="2" id="KW-0805">Transcription regulation</keyword>